<feature type="transmembrane region" description="Helical" evidence="1">
    <location>
        <begin position="196"/>
        <end position="219"/>
    </location>
</feature>
<feature type="transmembrane region" description="Helical" evidence="1">
    <location>
        <begin position="168"/>
        <end position="190"/>
    </location>
</feature>
<dbReference type="Proteomes" id="UP000188145">
    <property type="component" value="Chromosome"/>
</dbReference>
<keyword evidence="1" id="KW-0472">Membrane</keyword>
<evidence type="ECO:0000256" key="1">
    <source>
        <dbReference type="SAM" id="Phobius"/>
    </source>
</evidence>
<feature type="transmembrane region" description="Helical" evidence="1">
    <location>
        <begin position="55"/>
        <end position="77"/>
    </location>
</feature>
<organism evidence="2 3">
    <name type="scientific">Tessaracoccus aquimaris</name>
    <dbReference type="NCBI Taxonomy" id="1332264"/>
    <lineage>
        <taxon>Bacteria</taxon>
        <taxon>Bacillati</taxon>
        <taxon>Actinomycetota</taxon>
        <taxon>Actinomycetes</taxon>
        <taxon>Propionibacteriales</taxon>
        <taxon>Propionibacteriaceae</taxon>
        <taxon>Tessaracoccus</taxon>
    </lineage>
</organism>
<name>A0A1Q2CJX1_9ACTN</name>
<gene>
    <name evidence="2" type="ORF">BW730_01495</name>
</gene>
<dbReference type="EMBL" id="CP019606">
    <property type="protein sequence ID" value="AQP46429.1"/>
    <property type="molecule type" value="Genomic_DNA"/>
</dbReference>
<protein>
    <recommendedName>
        <fullName evidence="4">DUF1648 domain-containing protein</fullName>
    </recommendedName>
</protein>
<keyword evidence="1" id="KW-1133">Transmembrane helix</keyword>
<feature type="transmembrane region" description="Helical" evidence="1">
    <location>
        <begin position="89"/>
        <end position="108"/>
    </location>
</feature>
<sequence>MSGRTVRAVVTGCAVALLVHGLAVSAILMVFDRLPAEIVTHWGMDGPTLSPKVDAFRFLFFSVGITALLAVVFTLVFRRLHEGPRLTASLVAGVGSLVPLAAASSTVTQVGDTTPRTDPGWWIALGLVGALAVGALTSLAVPKSPPRPVATFLPSVDRSAPRTWTTRLDLGGAWLLVLALPVVVVATMLIVDPQAWPIAVTVGAVMGLGMLGGCLWRVLADRAGVSATSLFGWPRLSWRLDEIESADVVTDVSPMQLGGYGVRVSPNGLRFAFRRGAGVRLLLSDGTTVIFTTDDAASAARTINALVSDERRSPHPVGR</sequence>
<keyword evidence="3" id="KW-1185">Reference proteome</keyword>
<keyword evidence="1" id="KW-0812">Transmembrane</keyword>
<evidence type="ECO:0008006" key="4">
    <source>
        <dbReference type="Google" id="ProtNLM"/>
    </source>
</evidence>
<evidence type="ECO:0000313" key="3">
    <source>
        <dbReference type="Proteomes" id="UP000188145"/>
    </source>
</evidence>
<dbReference type="RefSeq" id="WP_077684758.1">
    <property type="nucleotide sequence ID" value="NZ_CP019606.1"/>
</dbReference>
<accession>A0A1Q2CJX1</accession>
<dbReference type="OrthoDB" id="3178004at2"/>
<dbReference type="AlphaFoldDB" id="A0A1Q2CJX1"/>
<proteinExistence type="predicted"/>
<reference evidence="3" key="1">
    <citation type="submission" date="2017-02" db="EMBL/GenBank/DDBJ databases">
        <title>Tessaracoccus aquaemaris sp. nov., isolated from the intestine of a Korean rockfish, Sebastes schlegelii, in a marine aquaculture pond.</title>
        <authorList>
            <person name="Tak E.J."/>
            <person name="Bae J.-W."/>
        </authorList>
    </citation>
    <scope>NUCLEOTIDE SEQUENCE [LARGE SCALE GENOMIC DNA]</scope>
    <source>
        <strain evidence="3">NSG39</strain>
    </source>
</reference>
<feature type="transmembrane region" description="Helical" evidence="1">
    <location>
        <begin position="120"/>
        <end position="141"/>
    </location>
</feature>
<dbReference type="KEGG" id="tes:BW730_01495"/>
<evidence type="ECO:0000313" key="2">
    <source>
        <dbReference type="EMBL" id="AQP46429.1"/>
    </source>
</evidence>